<name>K5VY71_PHACS</name>
<dbReference type="EMBL" id="JH930476">
    <property type="protein sequence ID" value="EKM51760.1"/>
    <property type="molecule type" value="Genomic_DNA"/>
</dbReference>
<organism evidence="2 3">
    <name type="scientific">Phanerochaete carnosa (strain HHB-10118-sp)</name>
    <name type="common">White-rot fungus</name>
    <name type="synonym">Peniophora carnosa</name>
    <dbReference type="NCBI Taxonomy" id="650164"/>
    <lineage>
        <taxon>Eukaryota</taxon>
        <taxon>Fungi</taxon>
        <taxon>Dikarya</taxon>
        <taxon>Basidiomycota</taxon>
        <taxon>Agaricomycotina</taxon>
        <taxon>Agaricomycetes</taxon>
        <taxon>Polyporales</taxon>
        <taxon>Phanerochaetaceae</taxon>
        <taxon>Phanerochaete</taxon>
    </lineage>
</organism>
<reference evidence="2 3" key="1">
    <citation type="journal article" date="2012" name="BMC Genomics">
        <title>Comparative genomics of the white-rot fungi, Phanerochaete carnosa and P. chrysosporium, to elucidate the genetic basis of the distinct wood types they colonize.</title>
        <authorList>
            <person name="Suzuki H."/>
            <person name="MacDonald J."/>
            <person name="Syed K."/>
            <person name="Salamov A."/>
            <person name="Hori C."/>
            <person name="Aerts A."/>
            <person name="Henrissat B."/>
            <person name="Wiebenga A."/>
            <person name="vanKuyk P.A."/>
            <person name="Barry K."/>
            <person name="Lindquist E."/>
            <person name="LaButti K."/>
            <person name="Lapidus A."/>
            <person name="Lucas S."/>
            <person name="Coutinho P."/>
            <person name="Gong Y."/>
            <person name="Samejima M."/>
            <person name="Mahadevan R."/>
            <person name="Abou-Zaid M."/>
            <person name="de Vries R.P."/>
            <person name="Igarashi K."/>
            <person name="Yadav J.S."/>
            <person name="Grigoriev I.V."/>
            <person name="Master E.R."/>
        </authorList>
    </citation>
    <scope>NUCLEOTIDE SEQUENCE [LARGE SCALE GENOMIC DNA]</scope>
    <source>
        <strain evidence="2 3">HHB-10118-sp</strain>
    </source>
</reference>
<protein>
    <recommendedName>
        <fullName evidence="4">F-box domain-containing protein</fullName>
    </recommendedName>
</protein>
<dbReference type="KEGG" id="pco:PHACADRAFT_165090"/>
<evidence type="ECO:0000256" key="1">
    <source>
        <dbReference type="SAM" id="SignalP"/>
    </source>
</evidence>
<keyword evidence="1" id="KW-0732">Signal</keyword>
<sequence length="415" mass="46842">MFLSLSLDITLHILSYLTLPDIAKLYRLCCHTRRFLCDNEDAIYHQFAVRLHFVPQGCGLGELIAKNPVWLKDVKTWKDLYERWVVLNHNWSGRGTVTQGGYLWYGSDDVRYFKVDEQDQTVLAITATEPLTLTVRDIEDGTLFWCLEGVTKVELTDRFMLVWGRRQGVEIWRRANYAPHEKVRSSLRELSTLSVLPSQLQQSTPAFAPETIWAKRGVYVFHGFLRPTVGLPFLTYRFKGSLAAVVDTSEMHTVKLYNLEEGALVRSFDLNTIIHQNIGTQELRVEPASFVLLDIDLSTDHLCVAFDWALVVVPLEDAPAAGSVIVFSDRRAPLDVRRSGPRLVRSEDRGTSKSATCSVLDRKNKVFTIPSGAGSQETFTVALPNTSGTNLTPEDAWRPGAEWSPCFVSGMVSLW</sequence>
<dbReference type="Proteomes" id="UP000008370">
    <property type="component" value="Unassembled WGS sequence"/>
</dbReference>
<accession>K5VY71</accession>
<feature type="chain" id="PRO_5013039740" description="F-box domain-containing protein" evidence="1">
    <location>
        <begin position="16"/>
        <end position="415"/>
    </location>
</feature>
<proteinExistence type="predicted"/>
<dbReference type="GeneID" id="18909301"/>
<dbReference type="RefSeq" id="XP_007399559.1">
    <property type="nucleotide sequence ID" value="XM_007399497.1"/>
</dbReference>
<evidence type="ECO:0008006" key="4">
    <source>
        <dbReference type="Google" id="ProtNLM"/>
    </source>
</evidence>
<dbReference type="InParanoid" id="K5VY71"/>
<dbReference type="InterPro" id="IPR036047">
    <property type="entry name" value="F-box-like_dom_sf"/>
</dbReference>
<dbReference type="OrthoDB" id="550575at2759"/>
<dbReference type="HOGENOM" id="CLU_058886_0_0_1"/>
<evidence type="ECO:0000313" key="2">
    <source>
        <dbReference type="EMBL" id="EKM51760.1"/>
    </source>
</evidence>
<dbReference type="AlphaFoldDB" id="K5VY71"/>
<feature type="signal peptide" evidence="1">
    <location>
        <begin position="1"/>
        <end position="15"/>
    </location>
</feature>
<gene>
    <name evidence="2" type="ORF">PHACADRAFT_165090</name>
</gene>
<evidence type="ECO:0000313" key="3">
    <source>
        <dbReference type="Proteomes" id="UP000008370"/>
    </source>
</evidence>
<dbReference type="SUPFAM" id="SSF81383">
    <property type="entry name" value="F-box domain"/>
    <property type="match status" value="1"/>
</dbReference>
<keyword evidence="3" id="KW-1185">Reference proteome</keyword>